<comment type="caution">
    <text evidence="3">The sequence shown here is derived from an EMBL/GenBank/DDBJ whole genome shotgun (WGS) entry which is preliminary data.</text>
</comment>
<feature type="domain" description="DUF4296" evidence="2">
    <location>
        <begin position="26"/>
        <end position="107"/>
    </location>
</feature>
<keyword evidence="4" id="KW-1185">Reference proteome</keyword>
<evidence type="ECO:0000259" key="2">
    <source>
        <dbReference type="Pfam" id="PF14129"/>
    </source>
</evidence>
<reference evidence="4" key="1">
    <citation type="journal article" date="2019" name="Int. J. Syst. Evol. Microbiol.">
        <title>The Global Catalogue of Microorganisms (GCM) 10K type strain sequencing project: providing services to taxonomists for standard genome sequencing and annotation.</title>
        <authorList>
            <consortium name="The Broad Institute Genomics Platform"/>
            <consortium name="The Broad Institute Genome Sequencing Center for Infectious Disease"/>
            <person name="Wu L."/>
            <person name="Ma J."/>
        </authorList>
    </citation>
    <scope>NUCLEOTIDE SEQUENCE [LARGE SCALE GENOMIC DNA]</scope>
    <source>
        <strain evidence="4">CCUG 60022</strain>
    </source>
</reference>
<evidence type="ECO:0000256" key="1">
    <source>
        <dbReference type="SAM" id="Coils"/>
    </source>
</evidence>
<dbReference type="Pfam" id="PF14129">
    <property type="entry name" value="DUF4296"/>
    <property type="match status" value="1"/>
</dbReference>
<feature type="coiled-coil region" evidence="1">
    <location>
        <begin position="88"/>
        <end position="115"/>
    </location>
</feature>
<name>A0ABW2Z6B3_9FLAO</name>
<sequence>MNKLLYIIILSFLLVACTSNTIIEKPDNLIPKDKMVDLMTDLLLATGARNIKNINEERKVNYFPLVFEKYNIDSTQFKESNFYYTSKIDDYDIMLKEVERRLKKLKSEFDKEREKQDSITNYKGILIEDEIKNNRREID</sequence>
<dbReference type="EMBL" id="JBHTIC010000006">
    <property type="protein sequence ID" value="MFD0761448.1"/>
    <property type="molecule type" value="Genomic_DNA"/>
</dbReference>
<dbReference type="InterPro" id="IPR025381">
    <property type="entry name" value="DUF4296"/>
</dbReference>
<organism evidence="3 4">
    <name type="scientific">Lutibacter aestuarii</name>
    <dbReference type="NCBI Taxonomy" id="861111"/>
    <lineage>
        <taxon>Bacteria</taxon>
        <taxon>Pseudomonadati</taxon>
        <taxon>Bacteroidota</taxon>
        <taxon>Flavobacteriia</taxon>
        <taxon>Flavobacteriales</taxon>
        <taxon>Flavobacteriaceae</taxon>
        <taxon>Lutibacter</taxon>
    </lineage>
</organism>
<protein>
    <submittedName>
        <fullName evidence="3">DUF4296 domain-containing protein</fullName>
    </submittedName>
</protein>
<proteinExistence type="predicted"/>
<dbReference type="PROSITE" id="PS51257">
    <property type="entry name" value="PROKAR_LIPOPROTEIN"/>
    <property type="match status" value="1"/>
</dbReference>
<dbReference type="RefSeq" id="WP_298262881.1">
    <property type="nucleotide sequence ID" value="NZ_JBHTIC010000006.1"/>
</dbReference>
<dbReference type="Proteomes" id="UP001597032">
    <property type="component" value="Unassembled WGS sequence"/>
</dbReference>
<accession>A0ABW2Z6B3</accession>
<gene>
    <name evidence="3" type="ORF">ACFQZW_05090</name>
</gene>
<keyword evidence="1" id="KW-0175">Coiled coil</keyword>
<evidence type="ECO:0000313" key="4">
    <source>
        <dbReference type="Proteomes" id="UP001597032"/>
    </source>
</evidence>
<evidence type="ECO:0000313" key="3">
    <source>
        <dbReference type="EMBL" id="MFD0761448.1"/>
    </source>
</evidence>